<dbReference type="AlphaFoldDB" id="A0A6H2GXI4"/>
<dbReference type="Proteomes" id="UP000502136">
    <property type="component" value="Chromosome"/>
</dbReference>
<protein>
    <submittedName>
        <fullName evidence="1">Uncharacterized protein</fullName>
    </submittedName>
</protein>
<reference evidence="1 2" key="1">
    <citation type="submission" date="2020-04" db="EMBL/GenBank/DDBJ databases">
        <title>Novel Paenibacillus strain UniB2 isolated from commercial digestive syrup.</title>
        <authorList>
            <person name="Thorat V."/>
            <person name="Kirdat K."/>
            <person name="Tiwarekar B."/>
            <person name="Yadav A."/>
        </authorList>
    </citation>
    <scope>NUCLEOTIDE SEQUENCE [LARGE SCALE GENOMIC DNA]</scope>
    <source>
        <strain evidence="1 2">UniB2</strain>
    </source>
</reference>
<dbReference type="RefSeq" id="WP_168907645.1">
    <property type="nucleotide sequence ID" value="NZ_CP051428.1"/>
</dbReference>
<organism evidence="1 2">
    <name type="scientific">Paenibacillus albicereus</name>
    <dbReference type="NCBI Taxonomy" id="2726185"/>
    <lineage>
        <taxon>Bacteria</taxon>
        <taxon>Bacillati</taxon>
        <taxon>Bacillota</taxon>
        <taxon>Bacilli</taxon>
        <taxon>Bacillales</taxon>
        <taxon>Paenibacillaceae</taxon>
        <taxon>Paenibacillus</taxon>
    </lineage>
</organism>
<sequence>MTTDPIRPAASPAASAEAAKPCFSCESQTPARGELICPDCRKETGLSDAHYYIKQYYYSR</sequence>
<name>A0A6H2GXI4_9BACL</name>
<dbReference type="EMBL" id="CP051428">
    <property type="protein sequence ID" value="QJC52069.1"/>
    <property type="molecule type" value="Genomic_DNA"/>
</dbReference>
<evidence type="ECO:0000313" key="2">
    <source>
        <dbReference type="Proteomes" id="UP000502136"/>
    </source>
</evidence>
<dbReference type="KEGG" id="palr:HGI30_11240"/>
<proteinExistence type="predicted"/>
<keyword evidence="2" id="KW-1185">Reference proteome</keyword>
<gene>
    <name evidence="1" type="ORF">HGI30_11240</name>
</gene>
<evidence type="ECO:0000313" key="1">
    <source>
        <dbReference type="EMBL" id="QJC52069.1"/>
    </source>
</evidence>
<accession>A0A6H2GXI4</accession>